<dbReference type="Proteomes" id="UP000613580">
    <property type="component" value="Unassembled WGS sequence"/>
</dbReference>
<name>A0A8H6WCG2_MYCCL</name>
<evidence type="ECO:0000313" key="1">
    <source>
        <dbReference type="EMBL" id="KAF7313604.1"/>
    </source>
</evidence>
<gene>
    <name evidence="1" type="ORF">HMN09_00516800</name>
</gene>
<dbReference type="OrthoDB" id="3064315at2759"/>
<protein>
    <submittedName>
        <fullName evidence="1">SSD domain-containing protein</fullName>
    </submittedName>
</protein>
<comment type="caution">
    <text evidence="1">The sequence shown here is derived from an EMBL/GenBank/DDBJ whole genome shotgun (WGS) entry which is preliminary data.</text>
</comment>
<evidence type="ECO:0000313" key="2">
    <source>
        <dbReference type="Proteomes" id="UP000613580"/>
    </source>
</evidence>
<reference evidence="1" key="1">
    <citation type="submission" date="2020-05" db="EMBL/GenBank/DDBJ databases">
        <title>Mycena genomes resolve the evolution of fungal bioluminescence.</title>
        <authorList>
            <person name="Tsai I.J."/>
        </authorList>
    </citation>
    <scope>NUCLEOTIDE SEQUENCE</scope>
    <source>
        <strain evidence="1">110903Hualien_Pintung</strain>
    </source>
</reference>
<dbReference type="AlphaFoldDB" id="A0A8H6WCG2"/>
<proteinExistence type="predicted"/>
<accession>A0A8H6WCG2</accession>
<sequence length="414" mass="45445">MSAREIQDTCSLSTSNLNVTHSTLTTKSASSPMDALSRRLAAQQAHGIDLNCMQFQALLLNITPTLGQSPLQLNKLPQGRHQALAIMEKRPTGNHIFHLLDDLAGKVCDEERCDNGTRDVNGHITPSNGAHQMILSSDFHVGGPAANQYRASSALSPTTTNEDSFSVFSHGAELETTPLTSPPLNFYSGIFGDNVDACGTITSTSIERKAVPIRKPLRALRRPDELPHLKPHAQRRFKEAVKGNTRPALTPSLPTIKSELKPAPKAAAATSAANVAAPRTKRALELSSGSDVPNKKQALELIHTAPGRIKLEAWKNQLVAVEELVFQGKEAYNEIKLLMPHIRDMARHTNVPASWVKAPVRLREEAGQEIYMNKVQLLEKILNAYQDKHGPLTDHFVRIVEGLCTYWARLARMA</sequence>
<keyword evidence="2" id="KW-1185">Reference proteome</keyword>
<organism evidence="1 2">
    <name type="scientific">Mycena chlorophos</name>
    <name type="common">Agaric fungus</name>
    <name type="synonym">Agaricus chlorophos</name>
    <dbReference type="NCBI Taxonomy" id="658473"/>
    <lineage>
        <taxon>Eukaryota</taxon>
        <taxon>Fungi</taxon>
        <taxon>Dikarya</taxon>
        <taxon>Basidiomycota</taxon>
        <taxon>Agaricomycotina</taxon>
        <taxon>Agaricomycetes</taxon>
        <taxon>Agaricomycetidae</taxon>
        <taxon>Agaricales</taxon>
        <taxon>Marasmiineae</taxon>
        <taxon>Mycenaceae</taxon>
        <taxon>Mycena</taxon>
    </lineage>
</organism>
<dbReference type="EMBL" id="JACAZE010000006">
    <property type="protein sequence ID" value="KAF7313604.1"/>
    <property type="molecule type" value="Genomic_DNA"/>
</dbReference>